<dbReference type="SMART" id="SM00530">
    <property type="entry name" value="HTH_XRE"/>
    <property type="match status" value="1"/>
</dbReference>
<accession>A0A1I2Q3L2</accession>
<dbReference type="Gene3D" id="1.10.260.40">
    <property type="entry name" value="lambda repressor-like DNA-binding domains"/>
    <property type="match status" value="1"/>
</dbReference>
<dbReference type="Proteomes" id="UP000182135">
    <property type="component" value="Unassembled WGS sequence"/>
</dbReference>
<reference evidence="2 3" key="1">
    <citation type="submission" date="2016-10" db="EMBL/GenBank/DDBJ databases">
        <authorList>
            <person name="de Groot N.N."/>
        </authorList>
    </citation>
    <scope>NUCLEOTIDE SEQUENCE [LARGE SCALE GENOMIC DNA]</scope>
    <source>
        <strain evidence="2 3">NLAE-zl-G419</strain>
    </source>
</reference>
<sequence length="161" mass="18301">MGLEIINIIKKEKGMTSKQLSEKSKVPIGTLNKILNGQTKNPAYETIFALAKALDCSVDMFCDKKDSQISTPILSQDETTLLENYNKSNDEGKKMILSYSDYISKNYKETNSKIVELPANKKETWEEEGKEHLIPIAAHAKENATEEDIKHDLDMMNDENW</sequence>
<dbReference type="AlphaFoldDB" id="A0A1I2Q3L2"/>
<proteinExistence type="predicted"/>
<evidence type="ECO:0000313" key="2">
    <source>
        <dbReference type="EMBL" id="SFG20201.1"/>
    </source>
</evidence>
<feature type="domain" description="HTH cro/C1-type" evidence="1">
    <location>
        <begin position="6"/>
        <end position="61"/>
    </location>
</feature>
<gene>
    <name evidence="2" type="ORF">SAMN04487885_13331</name>
</gene>
<dbReference type="PROSITE" id="PS50943">
    <property type="entry name" value="HTH_CROC1"/>
    <property type="match status" value="1"/>
</dbReference>
<dbReference type="EMBL" id="FOOE01000033">
    <property type="protein sequence ID" value="SFG20201.1"/>
    <property type="molecule type" value="Genomic_DNA"/>
</dbReference>
<dbReference type="Pfam" id="PF01381">
    <property type="entry name" value="HTH_3"/>
    <property type="match status" value="1"/>
</dbReference>
<dbReference type="RefSeq" id="WP_051196389.1">
    <property type="nucleotide sequence ID" value="NZ_FOOE01000033.1"/>
</dbReference>
<dbReference type="GO" id="GO:0003677">
    <property type="term" value="F:DNA binding"/>
    <property type="evidence" value="ECO:0007669"/>
    <property type="project" value="InterPro"/>
</dbReference>
<organism evidence="2 3">
    <name type="scientific">Clostridium cadaveris</name>
    <dbReference type="NCBI Taxonomy" id="1529"/>
    <lineage>
        <taxon>Bacteria</taxon>
        <taxon>Bacillati</taxon>
        <taxon>Bacillota</taxon>
        <taxon>Clostridia</taxon>
        <taxon>Eubacteriales</taxon>
        <taxon>Clostridiaceae</taxon>
        <taxon>Clostridium</taxon>
    </lineage>
</organism>
<evidence type="ECO:0000259" key="1">
    <source>
        <dbReference type="PROSITE" id="PS50943"/>
    </source>
</evidence>
<dbReference type="SUPFAM" id="SSF47413">
    <property type="entry name" value="lambda repressor-like DNA-binding domains"/>
    <property type="match status" value="1"/>
</dbReference>
<dbReference type="InterPro" id="IPR001387">
    <property type="entry name" value="Cro/C1-type_HTH"/>
</dbReference>
<keyword evidence="3" id="KW-1185">Reference proteome</keyword>
<dbReference type="CDD" id="cd00093">
    <property type="entry name" value="HTH_XRE"/>
    <property type="match status" value="1"/>
</dbReference>
<protein>
    <submittedName>
        <fullName evidence="2">Helix-turn-helix</fullName>
    </submittedName>
</protein>
<dbReference type="OrthoDB" id="1937466at2"/>
<dbReference type="eggNOG" id="COG1476">
    <property type="taxonomic scope" value="Bacteria"/>
</dbReference>
<evidence type="ECO:0000313" key="3">
    <source>
        <dbReference type="Proteomes" id="UP000182135"/>
    </source>
</evidence>
<name>A0A1I2Q3L2_9CLOT</name>
<dbReference type="InterPro" id="IPR010982">
    <property type="entry name" value="Lambda_DNA-bd_dom_sf"/>
</dbReference>
<dbReference type="STRING" id="1529.SAMN04487885_13331"/>